<dbReference type="SUPFAM" id="SSF53955">
    <property type="entry name" value="Lysozyme-like"/>
    <property type="match status" value="1"/>
</dbReference>
<reference evidence="6 7" key="1">
    <citation type="submission" date="2018-08" db="EMBL/GenBank/DDBJ databases">
        <title>Thalassotalea euphylliae genome.</title>
        <authorList>
            <person name="Summers S."/>
            <person name="Rice S.A."/>
            <person name="Freckelton M.L."/>
            <person name="Nedved B.T."/>
            <person name="Hadfield M.G."/>
        </authorList>
    </citation>
    <scope>NUCLEOTIDE SEQUENCE [LARGE SCALE GENOMIC DNA]</scope>
    <source>
        <strain evidence="6 7">H1</strain>
    </source>
</reference>
<dbReference type="AlphaFoldDB" id="A0A3E0TKI9"/>
<evidence type="ECO:0000256" key="3">
    <source>
        <dbReference type="SAM" id="SignalP"/>
    </source>
</evidence>
<dbReference type="InterPro" id="IPR008258">
    <property type="entry name" value="Transglycosylase_SLT_dom_1"/>
</dbReference>
<evidence type="ECO:0000259" key="5">
    <source>
        <dbReference type="Pfam" id="PF14718"/>
    </source>
</evidence>
<dbReference type="InterPro" id="IPR012289">
    <property type="entry name" value="Lytic_TGlycosylase_superhlx_L"/>
</dbReference>
<protein>
    <submittedName>
        <fullName evidence="6">Lytic murein transglycosylase</fullName>
    </submittedName>
</protein>
<dbReference type="Pfam" id="PF14718">
    <property type="entry name" value="SLT_L"/>
    <property type="match status" value="1"/>
</dbReference>
<proteinExistence type="inferred from homology"/>
<evidence type="ECO:0000259" key="4">
    <source>
        <dbReference type="Pfam" id="PF01464"/>
    </source>
</evidence>
<dbReference type="EMBL" id="QUOU01000001">
    <property type="protein sequence ID" value="REL25099.1"/>
    <property type="molecule type" value="Genomic_DNA"/>
</dbReference>
<dbReference type="Gene3D" id="1.25.20.10">
    <property type="entry name" value="Bacterial muramidases"/>
    <property type="match status" value="1"/>
</dbReference>
<dbReference type="Proteomes" id="UP000256478">
    <property type="component" value="Unassembled WGS sequence"/>
</dbReference>
<feature type="signal peptide" evidence="3">
    <location>
        <begin position="1"/>
        <end position="29"/>
    </location>
</feature>
<dbReference type="InterPro" id="IPR037061">
    <property type="entry name" value="Lytic_TGlycoase_superhlx_L_sf"/>
</dbReference>
<dbReference type="RefSeq" id="WP_116006264.1">
    <property type="nucleotide sequence ID" value="NZ_QUOU01000001.1"/>
</dbReference>
<dbReference type="InterPro" id="IPR008939">
    <property type="entry name" value="Lytic_TGlycosylase_superhlx_U"/>
</dbReference>
<name>A0A3E0TKI9_9GAMM</name>
<comment type="caution">
    <text evidence="6">The sequence shown here is derived from an EMBL/GenBank/DDBJ whole genome shotgun (WGS) entry which is preliminary data.</text>
</comment>
<dbReference type="Gene3D" id="1.10.530.10">
    <property type="match status" value="1"/>
</dbReference>
<evidence type="ECO:0000313" key="7">
    <source>
        <dbReference type="Proteomes" id="UP000256478"/>
    </source>
</evidence>
<dbReference type="PANTHER" id="PTHR37423:SF5">
    <property type="entry name" value="SOLUBLE LYTIC MUREIN TRANSGLYCOSYLASE"/>
    <property type="match status" value="1"/>
</dbReference>
<sequence>MSSNKLFISLCFVASAAVSSLIALPSAHASTDQRATFLKAEKHVWQPESPEYQNLYQQLHYYPLQPYLDQKRLMDKIRLKDATEIGAFLAKYQGTPLDWPLRKKWLDYLAKREQKALFLKFFKPNSDAKLNCTQLSYQLAGGMPEKVVLPQVKQWWLVGKSQAKACDPIFKRWQKAGYLTTDLVWQRLTLAADGGKHTLIPYLTGLLPKEQQYLGKLFHRVRRDPSYISQLSRFKRFDAKETQIMAYGLKRLIWRDPKKALKTYQQAQQKFVFSQQQQDYLTKRFALALATKHHPQASIWLAKVKPENLDSNLVQWQLATALKAQNWPEIQRTLLAMPSQIQAKSQWQYWYARSMAEIGRDQAARELMLELAQKRHYYGFMAAKWLSHNINLQHNPLMVDTKVVANIIENPAAKRAFELFHLERYSQARKEWNYWLSKLSKSEKLAAASFAYQQGWFDRPIFTLAAQGYLDDVEMRFPMAYRDDIANYADKNSIDPSWAFAIARRESSFMRDAHSSAGARGLMQIMPATAKQLERKAVSSRYLSNAKNNIKLGTKYLKRLLDRYEGNLVLATASYNAGPYRVKQWLEKGETLPADIWIETIPFKETREYVKSVLAYKQIYQHKLKSDGESPFSTVLGMQIGSVPLAK</sequence>
<organism evidence="6 7">
    <name type="scientific">Thalassotalea euphylliae</name>
    <dbReference type="NCBI Taxonomy" id="1655234"/>
    <lineage>
        <taxon>Bacteria</taxon>
        <taxon>Pseudomonadati</taxon>
        <taxon>Pseudomonadota</taxon>
        <taxon>Gammaproteobacteria</taxon>
        <taxon>Alteromonadales</taxon>
        <taxon>Colwelliaceae</taxon>
        <taxon>Thalassotalea</taxon>
    </lineage>
</organism>
<feature type="domain" description="Transglycosylase SLT" evidence="4">
    <location>
        <begin position="486"/>
        <end position="593"/>
    </location>
</feature>
<dbReference type="InterPro" id="IPR023346">
    <property type="entry name" value="Lysozyme-like_dom_sf"/>
</dbReference>
<accession>A0A3E0TKI9</accession>
<comment type="similarity">
    <text evidence="1">Belongs to the transglycosylase Slt family.</text>
</comment>
<dbReference type="Gene3D" id="1.10.1240.20">
    <property type="entry name" value="Lytic transglycosylase, superhelical linker domain"/>
    <property type="match status" value="1"/>
</dbReference>
<evidence type="ECO:0000256" key="2">
    <source>
        <dbReference type="ARBA" id="ARBA00022729"/>
    </source>
</evidence>
<dbReference type="GO" id="GO:0042597">
    <property type="term" value="C:periplasmic space"/>
    <property type="evidence" value="ECO:0007669"/>
    <property type="project" value="InterPro"/>
</dbReference>
<evidence type="ECO:0000256" key="1">
    <source>
        <dbReference type="ARBA" id="ARBA00007734"/>
    </source>
</evidence>
<gene>
    <name evidence="6" type="ORF">DXX93_00050</name>
</gene>
<dbReference type="Pfam" id="PF01464">
    <property type="entry name" value="SLT"/>
    <property type="match status" value="1"/>
</dbReference>
<dbReference type="OrthoDB" id="92254at2"/>
<dbReference type="PANTHER" id="PTHR37423">
    <property type="entry name" value="SOLUBLE LYTIC MUREIN TRANSGLYCOSYLASE-RELATED"/>
    <property type="match status" value="1"/>
</dbReference>
<dbReference type="SUPFAM" id="SSF48435">
    <property type="entry name" value="Bacterial muramidases"/>
    <property type="match status" value="1"/>
</dbReference>
<dbReference type="GO" id="GO:0004553">
    <property type="term" value="F:hydrolase activity, hydrolyzing O-glycosyl compounds"/>
    <property type="evidence" value="ECO:0007669"/>
    <property type="project" value="InterPro"/>
</dbReference>
<feature type="domain" description="Lytic transglycosylase superhelical linker" evidence="5">
    <location>
        <begin position="410"/>
        <end position="473"/>
    </location>
</feature>
<keyword evidence="2 3" id="KW-0732">Signal</keyword>
<evidence type="ECO:0000313" key="6">
    <source>
        <dbReference type="EMBL" id="REL25099.1"/>
    </source>
</evidence>
<dbReference type="CDD" id="cd13401">
    <property type="entry name" value="Slt70-like"/>
    <property type="match status" value="1"/>
</dbReference>
<feature type="chain" id="PRO_5017663150" evidence="3">
    <location>
        <begin position="30"/>
        <end position="647"/>
    </location>
</feature>